<dbReference type="AlphaFoldDB" id="A0A6G1CIT6"/>
<dbReference type="Proteomes" id="UP000479710">
    <property type="component" value="Unassembled WGS sequence"/>
</dbReference>
<keyword evidence="2" id="KW-1185">Reference proteome</keyword>
<protein>
    <submittedName>
        <fullName evidence="1">Uncharacterized protein</fullName>
    </submittedName>
</protein>
<evidence type="ECO:0000313" key="2">
    <source>
        <dbReference type="Proteomes" id="UP000479710"/>
    </source>
</evidence>
<evidence type="ECO:0000313" key="1">
    <source>
        <dbReference type="EMBL" id="KAF0900555.1"/>
    </source>
</evidence>
<dbReference type="EMBL" id="SPHZ02000009">
    <property type="protein sequence ID" value="KAF0900555.1"/>
    <property type="molecule type" value="Genomic_DNA"/>
</dbReference>
<comment type="caution">
    <text evidence="1">The sequence shown here is derived from an EMBL/GenBank/DDBJ whole genome shotgun (WGS) entry which is preliminary data.</text>
</comment>
<reference evidence="1 2" key="1">
    <citation type="submission" date="2019-11" db="EMBL/GenBank/DDBJ databases">
        <title>Whole genome sequence of Oryza granulata.</title>
        <authorList>
            <person name="Li W."/>
        </authorList>
    </citation>
    <scope>NUCLEOTIDE SEQUENCE [LARGE SCALE GENOMIC DNA]</scope>
    <source>
        <strain evidence="2">cv. Menghai</strain>
        <tissue evidence="1">Leaf</tissue>
    </source>
</reference>
<proteinExistence type="predicted"/>
<accession>A0A6G1CIT6</accession>
<gene>
    <name evidence="1" type="ORF">E2562_032645</name>
</gene>
<sequence>MREGRSRERAAWRFGLAQRGAREDRARSVVAWRFRGGGSGERAHRRGVLKEALAAGGRARRPHSKSRTILSRRLPTPQVSAARHNAITHRPAPVTQPVSLLAVLV</sequence>
<name>A0A6G1CIT6_9ORYZ</name>
<organism evidence="1 2">
    <name type="scientific">Oryza meyeriana var. granulata</name>
    <dbReference type="NCBI Taxonomy" id="110450"/>
    <lineage>
        <taxon>Eukaryota</taxon>
        <taxon>Viridiplantae</taxon>
        <taxon>Streptophyta</taxon>
        <taxon>Embryophyta</taxon>
        <taxon>Tracheophyta</taxon>
        <taxon>Spermatophyta</taxon>
        <taxon>Magnoliopsida</taxon>
        <taxon>Liliopsida</taxon>
        <taxon>Poales</taxon>
        <taxon>Poaceae</taxon>
        <taxon>BOP clade</taxon>
        <taxon>Oryzoideae</taxon>
        <taxon>Oryzeae</taxon>
        <taxon>Oryzinae</taxon>
        <taxon>Oryza</taxon>
        <taxon>Oryza meyeriana</taxon>
    </lineage>
</organism>